<organism evidence="2 3">
    <name type="scientific">Arthrobotrys conoides</name>
    <dbReference type="NCBI Taxonomy" id="74498"/>
    <lineage>
        <taxon>Eukaryota</taxon>
        <taxon>Fungi</taxon>
        <taxon>Dikarya</taxon>
        <taxon>Ascomycota</taxon>
        <taxon>Pezizomycotina</taxon>
        <taxon>Orbiliomycetes</taxon>
        <taxon>Orbiliales</taxon>
        <taxon>Orbiliaceae</taxon>
        <taxon>Arthrobotrys</taxon>
    </lineage>
</organism>
<dbReference type="EMBL" id="JAVHJM010000004">
    <property type="protein sequence ID" value="KAK6515212.1"/>
    <property type="molecule type" value="Genomic_DNA"/>
</dbReference>
<dbReference type="AlphaFoldDB" id="A0AAN8NET4"/>
<feature type="compositionally biased region" description="Basic and acidic residues" evidence="1">
    <location>
        <begin position="50"/>
        <end position="61"/>
    </location>
</feature>
<evidence type="ECO:0000256" key="1">
    <source>
        <dbReference type="SAM" id="MobiDB-lite"/>
    </source>
</evidence>
<gene>
    <name evidence="2" type="ORF">TWF506_007555</name>
</gene>
<reference evidence="2 3" key="1">
    <citation type="submission" date="2019-10" db="EMBL/GenBank/DDBJ databases">
        <authorList>
            <person name="Palmer J.M."/>
        </authorList>
    </citation>
    <scope>NUCLEOTIDE SEQUENCE [LARGE SCALE GENOMIC DNA]</scope>
    <source>
        <strain evidence="2 3">TWF506</strain>
    </source>
</reference>
<evidence type="ECO:0000313" key="3">
    <source>
        <dbReference type="Proteomes" id="UP001307849"/>
    </source>
</evidence>
<accession>A0AAN8NET4</accession>
<proteinExistence type="predicted"/>
<keyword evidence="3" id="KW-1185">Reference proteome</keyword>
<dbReference type="Proteomes" id="UP001307849">
    <property type="component" value="Unassembled WGS sequence"/>
</dbReference>
<sequence>MPSKIERIEGRISGDSGACTATHLGTPKIFHATSNSNIPHPPQPSFFEPLHPDKTETVIGT</sequence>
<name>A0AAN8NET4_9PEZI</name>
<comment type="caution">
    <text evidence="2">The sequence shown here is derived from an EMBL/GenBank/DDBJ whole genome shotgun (WGS) entry which is preliminary data.</text>
</comment>
<feature type="region of interest" description="Disordered" evidence="1">
    <location>
        <begin position="35"/>
        <end position="61"/>
    </location>
</feature>
<protein>
    <submittedName>
        <fullName evidence="2">Uncharacterized protein</fullName>
    </submittedName>
</protein>
<evidence type="ECO:0000313" key="2">
    <source>
        <dbReference type="EMBL" id="KAK6515212.1"/>
    </source>
</evidence>